<feature type="domain" description="p-hydroxybenzoic acid efflux pump subunit AaeA-like beta-barrel" evidence="3">
    <location>
        <begin position="257"/>
        <end position="348"/>
    </location>
</feature>
<dbReference type="SUPFAM" id="SSF111369">
    <property type="entry name" value="HlyD-like secretion proteins"/>
    <property type="match status" value="2"/>
</dbReference>
<keyword evidence="5" id="KW-1185">Reference proteome</keyword>
<accession>A0ABV7UXU6</accession>
<comment type="caution">
    <text evidence="4">The sequence shown here is derived from an EMBL/GenBank/DDBJ whole genome shotgun (WGS) entry which is preliminary data.</text>
</comment>
<evidence type="ECO:0000256" key="1">
    <source>
        <dbReference type="ARBA" id="ARBA00009477"/>
    </source>
</evidence>
<evidence type="ECO:0000313" key="5">
    <source>
        <dbReference type="Proteomes" id="UP001595724"/>
    </source>
</evidence>
<evidence type="ECO:0000313" key="4">
    <source>
        <dbReference type="EMBL" id="MFC3661441.1"/>
    </source>
</evidence>
<proteinExistence type="inferred from homology"/>
<name>A0ABV7UXU6_9GAMM</name>
<dbReference type="InterPro" id="IPR058625">
    <property type="entry name" value="MdtA-like_BSH"/>
</dbReference>
<feature type="domain" description="Multidrug resistance protein MdtA-like barrel-sandwich hybrid" evidence="2">
    <location>
        <begin position="55"/>
        <end position="247"/>
    </location>
</feature>
<dbReference type="EMBL" id="JBHRYF010000017">
    <property type="protein sequence ID" value="MFC3661441.1"/>
    <property type="molecule type" value="Genomic_DNA"/>
</dbReference>
<evidence type="ECO:0000259" key="2">
    <source>
        <dbReference type="Pfam" id="PF25917"/>
    </source>
</evidence>
<gene>
    <name evidence="4" type="ORF">ACFOM9_15375</name>
</gene>
<reference evidence="5" key="1">
    <citation type="journal article" date="2019" name="Int. J. Syst. Evol. Microbiol.">
        <title>The Global Catalogue of Microorganisms (GCM) 10K type strain sequencing project: providing services to taxonomists for standard genome sequencing and annotation.</title>
        <authorList>
            <consortium name="The Broad Institute Genomics Platform"/>
            <consortium name="The Broad Institute Genome Sequencing Center for Infectious Disease"/>
            <person name="Wu L."/>
            <person name="Ma J."/>
        </authorList>
    </citation>
    <scope>NUCLEOTIDE SEQUENCE [LARGE SCALE GENOMIC DNA]</scope>
    <source>
        <strain evidence="5">KCTC 42211</strain>
    </source>
</reference>
<dbReference type="InterPro" id="IPR058634">
    <property type="entry name" value="AaeA-lik-b-barrel"/>
</dbReference>
<evidence type="ECO:0000259" key="3">
    <source>
        <dbReference type="Pfam" id="PF25963"/>
    </source>
</evidence>
<dbReference type="Gene3D" id="2.40.30.170">
    <property type="match status" value="1"/>
</dbReference>
<dbReference type="PANTHER" id="PTHR30386:SF24">
    <property type="entry name" value="MULTIDRUG RESISTANCE EFFLUX PUMP"/>
    <property type="match status" value="1"/>
</dbReference>
<dbReference type="Pfam" id="PF25963">
    <property type="entry name" value="Beta-barrel_AAEA"/>
    <property type="match status" value="1"/>
</dbReference>
<dbReference type="Gene3D" id="2.40.50.100">
    <property type="match status" value="1"/>
</dbReference>
<dbReference type="Proteomes" id="UP001595724">
    <property type="component" value="Unassembled WGS sequence"/>
</dbReference>
<dbReference type="PRINTS" id="PR01490">
    <property type="entry name" value="RTXTOXIND"/>
</dbReference>
<dbReference type="RefSeq" id="WP_386712867.1">
    <property type="nucleotide sequence ID" value="NZ_JBHRYF010000017.1"/>
</dbReference>
<dbReference type="PANTHER" id="PTHR30386">
    <property type="entry name" value="MEMBRANE FUSION SUBUNIT OF EMRAB-TOLC MULTIDRUG EFFLUX PUMP"/>
    <property type="match status" value="1"/>
</dbReference>
<protein>
    <submittedName>
        <fullName evidence="4">HlyD family secretion protein</fullName>
    </submittedName>
</protein>
<comment type="similarity">
    <text evidence="1">Belongs to the membrane fusion protein (MFP) (TC 8.A.1) family.</text>
</comment>
<dbReference type="Pfam" id="PF25917">
    <property type="entry name" value="BSH_RND"/>
    <property type="match status" value="1"/>
</dbReference>
<dbReference type="InterPro" id="IPR050739">
    <property type="entry name" value="MFP"/>
</dbReference>
<organism evidence="4 5">
    <name type="scientific">Luteimonas notoginsengisoli</name>
    <dbReference type="NCBI Taxonomy" id="1578200"/>
    <lineage>
        <taxon>Bacteria</taxon>
        <taxon>Pseudomonadati</taxon>
        <taxon>Pseudomonadota</taxon>
        <taxon>Gammaproteobacteria</taxon>
        <taxon>Lysobacterales</taxon>
        <taxon>Lysobacteraceae</taxon>
        <taxon>Luteimonas</taxon>
    </lineage>
</organism>
<sequence length="369" mass="39741">MTSRAPSPDRRRRARLLLAASCSALAVLFFWYAVCRWLSGDTSVATDNAYTRGEITTVAPQVAGYVSEVLVDDNQAVTRGQVLFRIDDADYRARMNEAAAGVERQARGLERLDREIGLQGAVIAQAVADVEAAKVEARRTALDARRYKALVERSVVSRQSYDAADAARLKAVAATDAAAARQQAEASRREVLKAQRLELVSALVQARAAQRLAANALRHTKVRAPVDGVVGNRQIRVGRYVSPGAPALSLVPLRDVWVVANFKETQLSGVRVGDRAMVEVDMYPDVDIAGTVESIAPGSGAQFALIPPDNATGNFTKIPQRVPVKIVLDNDNPLAGKLYAGLSAEVTIALRKRGDTDESSLGLARAQED</sequence>